<keyword evidence="4 6" id="KW-0663">Pyridoxal phosphate</keyword>
<dbReference type="PROSITE" id="PS00392">
    <property type="entry name" value="DDC_GAD_HDC_YDC"/>
    <property type="match status" value="1"/>
</dbReference>
<evidence type="ECO:0000313" key="9">
    <source>
        <dbReference type="Proteomes" id="UP000231358"/>
    </source>
</evidence>
<dbReference type="InterPro" id="IPR002129">
    <property type="entry name" value="PyrdxlP-dep_de-COase"/>
</dbReference>
<reference evidence="8 9" key="1">
    <citation type="submission" date="2017-05" db="EMBL/GenBank/DDBJ databases">
        <title>Genome sequence for an aflatoxigenic pathogen of Argentinian peanut, Aspergillus arachidicola.</title>
        <authorList>
            <person name="Moore G."/>
            <person name="Beltz S.B."/>
            <person name="Mack B.M."/>
        </authorList>
    </citation>
    <scope>NUCLEOTIDE SEQUENCE [LARGE SCALE GENOMIC DNA]</scope>
    <source>
        <strain evidence="8 9">CBS 117610</strain>
    </source>
</reference>
<evidence type="ECO:0000256" key="2">
    <source>
        <dbReference type="ARBA" id="ARBA00009533"/>
    </source>
</evidence>
<name>A0A2G7FMW6_9EURO</name>
<evidence type="ECO:0000256" key="5">
    <source>
        <dbReference type="ARBA" id="ARBA00023239"/>
    </source>
</evidence>
<keyword evidence="5 7" id="KW-0456">Lyase</keyword>
<dbReference type="EMBL" id="NEXV01000532">
    <property type="protein sequence ID" value="PIG81934.1"/>
    <property type="molecule type" value="Genomic_DNA"/>
</dbReference>
<evidence type="ECO:0000256" key="1">
    <source>
        <dbReference type="ARBA" id="ARBA00001933"/>
    </source>
</evidence>
<protein>
    <recommendedName>
        <fullName evidence="10">Glutamate decarboxylase</fullName>
    </recommendedName>
</protein>
<proteinExistence type="inferred from homology"/>
<dbReference type="PANTHER" id="PTHR11999">
    <property type="entry name" value="GROUP II PYRIDOXAL-5-PHOSPHATE DECARBOXYLASE"/>
    <property type="match status" value="1"/>
</dbReference>
<comment type="cofactor">
    <cofactor evidence="1 6 7">
        <name>pyridoxal 5'-phosphate</name>
        <dbReference type="ChEBI" id="CHEBI:597326"/>
    </cofactor>
</comment>
<feature type="modified residue" description="N6-(pyridoxal phosphate)lysine" evidence="6">
    <location>
        <position position="290"/>
    </location>
</feature>
<comment type="similarity">
    <text evidence="2 7">Belongs to the group II decarboxylase family.</text>
</comment>
<gene>
    <name evidence="8" type="ORF">AARAC_002244</name>
</gene>
<dbReference type="Gene3D" id="3.40.640.10">
    <property type="entry name" value="Type I PLP-dependent aspartate aminotransferase-like (Major domain)"/>
    <property type="match status" value="1"/>
</dbReference>
<evidence type="ECO:0000256" key="7">
    <source>
        <dbReference type="RuleBase" id="RU000382"/>
    </source>
</evidence>
<dbReference type="InterPro" id="IPR021115">
    <property type="entry name" value="Pyridoxal-P_BS"/>
</dbReference>
<dbReference type="STRING" id="656916.A0A2G7FMW6"/>
<organism evidence="8 9">
    <name type="scientific">Aspergillus arachidicola</name>
    <dbReference type="NCBI Taxonomy" id="656916"/>
    <lineage>
        <taxon>Eukaryota</taxon>
        <taxon>Fungi</taxon>
        <taxon>Dikarya</taxon>
        <taxon>Ascomycota</taxon>
        <taxon>Pezizomycotina</taxon>
        <taxon>Eurotiomycetes</taxon>
        <taxon>Eurotiomycetidae</taxon>
        <taxon>Eurotiales</taxon>
        <taxon>Aspergillaceae</taxon>
        <taxon>Aspergillus</taxon>
        <taxon>Aspergillus subgen. Circumdati</taxon>
    </lineage>
</organism>
<dbReference type="GO" id="GO:0016831">
    <property type="term" value="F:carboxy-lyase activity"/>
    <property type="evidence" value="ECO:0007669"/>
    <property type="project" value="UniProtKB-KW"/>
</dbReference>
<evidence type="ECO:0008006" key="10">
    <source>
        <dbReference type="Google" id="ProtNLM"/>
    </source>
</evidence>
<dbReference type="InterPro" id="IPR015421">
    <property type="entry name" value="PyrdxlP-dep_Trfase_major"/>
</dbReference>
<dbReference type="Gene3D" id="3.90.1150.170">
    <property type="match status" value="2"/>
</dbReference>
<dbReference type="Pfam" id="PF00282">
    <property type="entry name" value="Pyridoxal_deC"/>
    <property type="match status" value="1"/>
</dbReference>
<dbReference type="GO" id="GO:0019752">
    <property type="term" value="P:carboxylic acid metabolic process"/>
    <property type="evidence" value="ECO:0007669"/>
    <property type="project" value="InterPro"/>
</dbReference>
<accession>A0A2G7FMW6</accession>
<keyword evidence="9" id="KW-1185">Reference proteome</keyword>
<evidence type="ECO:0000256" key="3">
    <source>
        <dbReference type="ARBA" id="ARBA00022793"/>
    </source>
</evidence>
<dbReference type="AlphaFoldDB" id="A0A2G7FMW6"/>
<evidence type="ECO:0000256" key="4">
    <source>
        <dbReference type="ARBA" id="ARBA00022898"/>
    </source>
</evidence>
<sequence>MERLTWHDIFLCLSQVTGYPFNPFDSRNDTVKRPNTEQISWIIERATPPGPPRTITSVLKDAQKIFTYAFRAGHPRFLSHVPSPSSPESWLGDAVTAAFNPFAGSREAGSGVCVMETALVRWVCDQFGLPEEAGGHFVSGASMANLTALTVARDSMLGENIGKRDKAVAYISDQTHFCVAKALKIIGFSDHNLRVIETNANFQMDPTELACVITRDLRDGRIPFAVIATSGTTNTGSIDPLKEIAYIAEKHNIWLHVDAAYGGSLAFSKTHRGKVDGLKYAHSIAWDAHKWLFQTYGCGAVLFRRGSDPLNSFSVSSEIVESVKHGKGVRDPWNYGVELTRPARHMRLWVSLQMIGMDQLDVMISKGIRLAELAEATLASLPDWEIMSSQGTAIVAFRYAPKGATQSNLDEINSHISRGLESEIATILTTRLKGSVCLRMCTINPRTTGKEIQYVMNSLNRKAREVCNLLWTNKISKESKL</sequence>
<dbReference type="Proteomes" id="UP000231358">
    <property type="component" value="Unassembled WGS sequence"/>
</dbReference>
<comment type="caution">
    <text evidence="8">The sequence shown here is derived from an EMBL/GenBank/DDBJ whole genome shotgun (WGS) entry which is preliminary data.</text>
</comment>
<keyword evidence="3" id="KW-0210">Decarboxylase</keyword>
<evidence type="ECO:0000313" key="8">
    <source>
        <dbReference type="EMBL" id="PIG81934.1"/>
    </source>
</evidence>
<dbReference type="PANTHER" id="PTHR11999:SF70">
    <property type="entry name" value="MIP05841P"/>
    <property type="match status" value="1"/>
</dbReference>
<dbReference type="GO" id="GO:0030170">
    <property type="term" value="F:pyridoxal phosphate binding"/>
    <property type="evidence" value="ECO:0007669"/>
    <property type="project" value="InterPro"/>
</dbReference>
<dbReference type="InterPro" id="IPR015424">
    <property type="entry name" value="PyrdxlP-dep_Trfase"/>
</dbReference>
<dbReference type="SUPFAM" id="SSF53383">
    <property type="entry name" value="PLP-dependent transferases"/>
    <property type="match status" value="1"/>
</dbReference>
<dbReference type="InterPro" id="IPR010977">
    <property type="entry name" value="Aromatic_deC"/>
</dbReference>
<evidence type="ECO:0000256" key="6">
    <source>
        <dbReference type="PIRSR" id="PIRSR602129-50"/>
    </source>
</evidence>